<dbReference type="OrthoDB" id="3684683at2"/>
<name>A0A4R5LY88_9BURK</name>
<accession>A0A4R5LY88</accession>
<dbReference type="AlphaFoldDB" id="A0A4R5LY88"/>
<dbReference type="EMBL" id="SMRP01000047">
    <property type="protein sequence ID" value="TDG17289.1"/>
    <property type="molecule type" value="Genomic_DNA"/>
</dbReference>
<evidence type="ECO:0000313" key="4">
    <source>
        <dbReference type="EMBL" id="TDG17289.1"/>
    </source>
</evidence>
<evidence type="ECO:0000259" key="3">
    <source>
        <dbReference type="Pfam" id="PF02776"/>
    </source>
</evidence>
<evidence type="ECO:0000313" key="5">
    <source>
        <dbReference type="Proteomes" id="UP000295722"/>
    </source>
</evidence>
<protein>
    <submittedName>
        <fullName evidence="4">Thiamine pyrophosphate-binding protein</fullName>
    </submittedName>
</protein>
<feature type="domain" description="Thiamine pyrophosphate enzyme N-terminal TPP-binding" evidence="3">
    <location>
        <begin position="11"/>
        <end position="111"/>
    </location>
</feature>
<dbReference type="PANTHER" id="PTHR42818">
    <property type="entry name" value="SULFOPYRUVATE DECARBOXYLASE SUBUNIT ALPHA"/>
    <property type="match status" value="1"/>
</dbReference>
<proteinExistence type="predicted"/>
<dbReference type="InterPro" id="IPR029061">
    <property type="entry name" value="THDP-binding"/>
</dbReference>
<dbReference type="GO" id="GO:0030976">
    <property type="term" value="F:thiamine pyrophosphate binding"/>
    <property type="evidence" value="ECO:0007669"/>
    <property type="project" value="InterPro"/>
</dbReference>
<sequence>MSEQQHGIPASAMIEALGRAGVSHFVTVPDFVQLALHKAVEHGDGGMTLVRACNEDQAVCTAAGLTIAGAKPLIVVQNQGFYACINSVRAVALDAGIPSIFLIGQFGREHDNYGRPMTASRRRVVSLLEPVLDTLGVPHWPLEQEADLDAVEEAIHTARTRGGPAALVIGRPLAWH</sequence>
<keyword evidence="1" id="KW-0210">Decarboxylase</keyword>
<dbReference type="RefSeq" id="WP_133200023.1">
    <property type="nucleotide sequence ID" value="NZ_JBHUCW010000026.1"/>
</dbReference>
<evidence type="ECO:0000256" key="2">
    <source>
        <dbReference type="ARBA" id="ARBA00023239"/>
    </source>
</evidence>
<dbReference type="InterPro" id="IPR012001">
    <property type="entry name" value="Thiamin_PyroP_enz_TPP-bd_dom"/>
</dbReference>
<gene>
    <name evidence="4" type="ORF">EYW47_38395</name>
</gene>
<organism evidence="4 5">
    <name type="scientific">Paraburkholderia silviterrae</name>
    <dbReference type="NCBI Taxonomy" id="2528715"/>
    <lineage>
        <taxon>Bacteria</taxon>
        <taxon>Pseudomonadati</taxon>
        <taxon>Pseudomonadota</taxon>
        <taxon>Betaproteobacteria</taxon>
        <taxon>Burkholderiales</taxon>
        <taxon>Burkholderiaceae</taxon>
        <taxon>Paraburkholderia</taxon>
    </lineage>
</organism>
<evidence type="ECO:0000256" key="1">
    <source>
        <dbReference type="ARBA" id="ARBA00022793"/>
    </source>
</evidence>
<dbReference type="Proteomes" id="UP000295722">
    <property type="component" value="Unassembled WGS sequence"/>
</dbReference>
<dbReference type="InterPro" id="IPR051818">
    <property type="entry name" value="TPP_dependent_decarboxylase"/>
</dbReference>
<keyword evidence="5" id="KW-1185">Reference proteome</keyword>
<dbReference type="PANTHER" id="PTHR42818:SF1">
    <property type="entry name" value="SULFOPYRUVATE DECARBOXYLASE"/>
    <property type="match status" value="1"/>
</dbReference>
<dbReference type="Gene3D" id="3.40.50.970">
    <property type="match status" value="1"/>
</dbReference>
<dbReference type="GO" id="GO:0016831">
    <property type="term" value="F:carboxy-lyase activity"/>
    <property type="evidence" value="ECO:0007669"/>
    <property type="project" value="UniProtKB-KW"/>
</dbReference>
<reference evidence="4 5" key="1">
    <citation type="submission" date="2019-03" db="EMBL/GenBank/DDBJ databases">
        <title>Paraburkholderia sp. 4M-K11, isolated from subtropical forest soil.</title>
        <authorList>
            <person name="Gao Z.-H."/>
            <person name="Qiu L.-H."/>
        </authorList>
    </citation>
    <scope>NUCLEOTIDE SEQUENCE [LARGE SCALE GENOMIC DNA]</scope>
    <source>
        <strain evidence="4 5">4M-K11</strain>
    </source>
</reference>
<dbReference type="CDD" id="cd07035">
    <property type="entry name" value="TPP_PYR_POX_like"/>
    <property type="match status" value="1"/>
</dbReference>
<keyword evidence="2" id="KW-0456">Lyase</keyword>
<dbReference type="Pfam" id="PF02776">
    <property type="entry name" value="TPP_enzyme_N"/>
    <property type="match status" value="1"/>
</dbReference>
<dbReference type="SUPFAM" id="SSF52518">
    <property type="entry name" value="Thiamin diphosphate-binding fold (THDP-binding)"/>
    <property type="match status" value="1"/>
</dbReference>
<comment type="caution">
    <text evidence="4">The sequence shown here is derived from an EMBL/GenBank/DDBJ whole genome shotgun (WGS) entry which is preliminary data.</text>
</comment>